<sequence length="31" mass="3344">MSTLTILASIVLSKFKADIFLSATISIAFKI</sequence>
<name>A0A8S5PTX7_9CAUD</name>
<proteinExistence type="predicted"/>
<protein>
    <submittedName>
        <fullName evidence="1">Uncharacterized protein</fullName>
    </submittedName>
</protein>
<accession>A0A8S5PTX7</accession>
<evidence type="ECO:0000313" key="1">
    <source>
        <dbReference type="EMBL" id="DAE09716.1"/>
    </source>
</evidence>
<reference evidence="1" key="1">
    <citation type="journal article" date="2021" name="Proc. Natl. Acad. Sci. U.S.A.">
        <title>A Catalog of Tens of Thousands of Viruses from Human Metagenomes Reveals Hidden Associations with Chronic Diseases.</title>
        <authorList>
            <person name="Tisza M.J."/>
            <person name="Buck C.B."/>
        </authorList>
    </citation>
    <scope>NUCLEOTIDE SEQUENCE</scope>
    <source>
        <strain evidence="1">CtjhW4</strain>
    </source>
</reference>
<organism evidence="1">
    <name type="scientific">Myoviridae sp. ctjhW4</name>
    <dbReference type="NCBI Taxonomy" id="2825162"/>
    <lineage>
        <taxon>Viruses</taxon>
        <taxon>Duplodnaviria</taxon>
        <taxon>Heunggongvirae</taxon>
        <taxon>Uroviricota</taxon>
        <taxon>Caudoviricetes</taxon>
    </lineage>
</organism>
<dbReference type="EMBL" id="BK015491">
    <property type="protein sequence ID" value="DAE09716.1"/>
    <property type="molecule type" value="Genomic_DNA"/>
</dbReference>